<gene>
    <name evidence="1" type="ORF">LTRI10_LOCUS24269</name>
</gene>
<keyword evidence="2" id="KW-1185">Reference proteome</keyword>
<protein>
    <submittedName>
        <fullName evidence="1">Uncharacterized protein</fullName>
    </submittedName>
</protein>
<reference evidence="1 2" key="1">
    <citation type="submission" date="2024-04" db="EMBL/GenBank/DDBJ databases">
        <authorList>
            <person name="Fracassetti M."/>
        </authorList>
    </citation>
    <scope>NUCLEOTIDE SEQUENCE [LARGE SCALE GENOMIC DNA]</scope>
</reference>
<dbReference type="Proteomes" id="UP001497516">
    <property type="component" value="Chromosome 4"/>
</dbReference>
<name>A0AAV2EAH7_9ROSI</name>
<dbReference type="EMBL" id="OZ034817">
    <property type="protein sequence ID" value="CAL1382971.1"/>
    <property type="molecule type" value="Genomic_DNA"/>
</dbReference>
<proteinExistence type="predicted"/>
<dbReference type="AlphaFoldDB" id="A0AAV2EAH7"/>
<evidence type="ECO:0000313" key="1">
    <source>
        <dbReference type="EMBL" id="CAL1382971.1"/>
    </source>
</evidence>
<accession>A0AAV2EAH7</accession>
<organism evidence="1 2">
    <name type="scientific">Linum trigynum</name>
    <dbReference type="NCBI Taxonomy" id="586398"/>
    <lineage>
        <taxon>Eukaryota</taxon>
        <taxon>Viridiplantae</taxon>
        <taxon>Streptophyta</taxon>
        <taxon>Embryophyta</taxon>
        <taxon>Tracheophyta</taxon>
        <taxon>Spermatophyta</taxon>
        <taxon>Magnoliopsida</taxon>
        <taxon>eudicotyledons</taxon>
        <taxon>Gunneridae</taxon>
        <taxon>Pentapetalae</taxon>
        <taxon>rosids</taxon>
        <taxon>fabids</taxon>
        <taxon>Malpighiales</taxon>
        <taxon>Linaceae</taxon>
        <taxon>Linum</taxon>
    </lineage>
</organism>
<sequence length="87" mass="9460">TVTCSRRRKDRSARLSSVFTIAAAISFSPFVRCSSESKSICLRRQSPTAICHRFPAATDLCCGQQATVPPIVITIPVDMCYCCCLVG</sequence>
<evidence type="ECO:0000313" key="2">
    <source>
        <dbReference type="Proteomes" id="UP001497516"/>
    </source>
</evidence>
<feature type="non-terminal residue" evidence="1">
    <location>
        <position position="1"/>
    </location>
</feature>